<sequence length="76" mass="8837">MSLGEPTRRELALVYMPEIDQFCNYFKATRLPYLILNSIVHSCRYHKPTCSLNFCHAFLDKFKSYSSISLSDVKVV</sequence>
<dbReference type="AlphaFoldDB" id="A0A059DEX9"/>
<accession>A0A059DEX9</accession>
<reference evidence="1" key="1">
    <citation type="submission" date="2013-07" db="EMBL/GenBank/DDBJ databases">
        <title>The genome of Eucalyptus grandis.</title>
        <authorList>
            <person name="Schmutz J."/>
            <person name="Hayes R."/>
            <person name="Myburg A."/>
            <person name="Tuskan G."/>
            <person name="Grattapaglia D."/>
            <person name="Rokhsar D.S."/>
        </authorList>
    </citation>
    <scope>NUCLEOTIDE SEQUENCE</scope>
    <source>
        <tissue evidence="1">Leaf extractions</tissue>
    </source>
</reference>
<dbReference type="EMBL" id="KK198753">
    <property type="protein sequence ID" value="KCW89009.1"/>
    <property type="molecule type" value="Genomic_DNA"/>
</dbReference>
<gene>
    <name evidence="1" type="ORF">EUGRSUZ_A01330</name>
</gene>
<organism evidence="1">
    <name type="scientific">Eucalyptus grandis</name>
    <name type="common">Flooded gum</name>
    <dbReference type="NCBI Taxonomy" id="71139"/>
    <lineage>
        <taxon>Eukaryota</taxon>
        <taxon>Viridiplantae</taxon>
        <taxon>Streptophyta</taxon>
        <taxon>Embryophyta</taxon>
        <taxon>Tracheophyta</taxon>
        <taxon>Spermatophyta</taxon>
        <taxon>Magnoliopsida</taxon>
        <taxon>eudicotyledons</taxon>
        <taxon>Gunneridae</taxon>
        <taxon>Pentapetalae</taxon>
        <taxon>rosids</taxon>
        <taxon>malvids</taxon>
        <taxon>Myrtales</taxon>
        <taxon>Myrtaceae</taxon>
        <taxon>Myrtoideae</taxon>
        <taxon>Eucalypteae</taxon>
        <taxon>Eucalyptus</taxon>
    </lineage>
</organism>
<name>A0A059DEX9_EUCGR</name>
<proteinExistence type="predicted"/>
<evidence type="ECO:0000313" key="1">
    <source>
        <dbReference type="EMBL" id="KCW89009.1"/>
    </source>
</evidence>
<dbReference type="InParanoid" id="A0A059DEX9"/>
<protein>
    <submittedName>
        <fullName evidence="1">Uncharacterized protein</fullName>
    </submittedName>
</protein>
<dbReference type="Gramene" id="KCW89009">
    <property type="protein sequence ID" value="KCW89009"/>
    <property type="gene ID" value="EUGRSUZ_A01330"/>
</dbReference>